<dbReference type="Proteomes" id="UP000735302">
    <property type="component" value="Unassembled WGS sequence"/>
</dbReference>
<evidence type="ECO:0000256" key="1">
    <source>
        <dbReference type="SAM" id="MobiDB-lite"/>
    </source>
</evidence>
<name>A0AAV4A8R4_9GAST</name>
<evidence type="ECO:0008006" key="4">
    <source>
        <dbReference type="Google" id="ProtNLM"/>
    </source>
</evidence>
<keyword evidence="3" id="KW-1185">Reference proteome</keyword>
<gene>
    <name evidence="2" type="ORF">PoB_003107500</name>
</gene>
<protein>
    <recommendedName>
        <fullName evidence="4">ShKT domain-containing protein</fullName>
    </recommendedName>
</protein>
<sequence>MRFQTAATSGRAGKIMRYGWDGGGVHQSNCRENEYVKQRCGATCHLCPNAHSGTHTGRPQPDRSTRRPPGVTRRTDHCALEHKWCEDHANKCGKRRNVDERCPCTCQREARRLSALSAGTATATPKTTTTSTATPTTTATTSANPFSSSRVPLSSIILFNSSKPSVTSSIDSPSTRIGSAVTSSVTADLTVLPSQPKPTATSVRPALTSDRPSQPPQITSNSQETPTRRESTTSTVSTDTTAPFRSTTLASTENPATPRAAVSTRSCFQCGSPSSPCSVYDLLVGQPTPCAPGLDYCITYVTQMGGGRGVVKKCVDRATCHKDWYELSSDLTECMNFDSRYLRFDLQCSYCCVGDNCNKGVKPDFSTLYDPAN</sequence>
<accession>A0AAV4A8R4</accession>
<comment type="caution">
    <text evidence="2">The sequence shown here is derived from an EMBL/GenBank/DDBJ whole genome shotgun (WGS) entry which is preliminary data.</text>
</comment>
<feature type="region of interest" description="Disordered" evidence="1">
    <location>
        <begin position="117"/>
        <end position="149"/>
    </location>
</feature>
<dbReference type="EMBL" id="BLXT01003739">
    <property type="protein sequence ID" value="GFO04570.1"/>
    <property type="molecule type" value="Genomic_DNA"/>
</dbReference>
<reference evidence="2 3" key="1">
    <citation type="journal article" date="2021" name="Elife">
        <title>Chloroplast acquisition without the gene transfer in kleptoplastic sea slugs, Plakobranchus ocellatus.</title>
        <authorList>
            <person name="Maeda T."/>
            <person name="Takahashi S."/>
            <person name="Yoshida T."/>
            <person name="Shimamura S."/>
            <person name="Takaki Y."/>
            <person name="Nagai Y."/>
            <person name="Toyoda A."/>
            <person name="Suzuki Y."/>
            <person name="Arimoto A."/>
            <person name="Ishii H."/>
            <person name="Satoh N."/>
            <person name="Nishiyama T."/>
            <person name="Hasebe M."/>
            <person name="Maruyama T."/>
            <person name="Minagawa J."/>
            <person name="Obokata J."/>
            <person name="Shigenobu S."/>
        </authorList>
    </citation>
    <scope>NUCLEOTIDE SEQUENCE [LARGE SCALE GENOMIC DNA]</scope>
</reference>
<organism evidence="2 3">
    <name type="scientific">Plakobranchus ocellatus</name>
    <dbReference type="NCBI Taxonomy" id="259542"/>
    <lineage>
        <taxon>Eukaryota</taxon>
        <taxon>Metazoa</taxon>
        <taxon>Spiralia</taxon>
        <taxon>Lophotrochozoa</taxon>
        <taxon>Mollusca</taxon>
        <taxon>Gastropoda</taxon>
        <taxon>Heterobranchia</taxon>
        <taxon>Euthyneura</taxon>
        <taxon>Panpulmonata</taxon>
        <taxon>Sacoglossa</taxon>
        <taxon>Placobranchoidea</taxon>
        <taxon>Plakobranchidae</taxon>
        <taxon>Plakobranchus</taxon>
    </lineage>
</organism>
<feature type="compositionally biased region" description="Polar residues" evidence="1">
    <location>
        <begin position="243"/>
        <end position="255"/>
    </location>
</feature>
<proteinExistence type="predicted"/>
<evidence type="ECO:0000313" key="2">
    <source>
        <dbReference type="EMBL" id="GFO04570.1"/>
    </source>
</evidence>
<feature type="region of interest" description="Disordered" evidence="1">
    <location>
        <begin position="51"/>
        <end position="73"/>
    </location>
</feature>
<feature type="compositionally biased region" description="Polar residues" evidence="1">
    <location>
        <begin position="210"/>
        <end position="221"/>
    </location>
</feature>
<dbReference type="CDD" id="cd00117">
    <property type="entry name" value="TFP"/>
    <property type="match status" value="1"/>
</dbReference>
<evidence type="ECO:0000313" key="3">
    <source>
        <dbReference type="Proteomes" id="UP000735302"/>
    </source>
</evidence>
<feature type="compositionally biased region" description="Low complexity" evidence="1">
    <location>
        <begin position="232"/>
        <end position="241"/>
    </location>
</feature>
<feature type="region of interest" description="Disordered" evidence="1">
    <location>
        <begin position="189"/>
        <end position="257"/>
    </location>
</feature>
<dbReference type="AlphaFoldDB" id="A0AAV4A8R4"/>